<feature type="signal peptide" evidence="2">
    <location>
        <begin position="1"/>
        <end position="32"/>
    </location>
</feature>
<dbReference type="Pfam" id="PF07732">
    <property type="entry name" value="Cu-oxidase_3"/>
    <property type="match status" value="1"/>
</dbReference>
<feature type="chain" id="PRO_5043349339" description="Plastocyanin-like domain-containing protein" evidence="2">
    <location>
        <begin position="33"/>
        <end position="93"/>
    </location>
</feature>
<protein>
    <recommendedName>
        <fullName evidence="3">Plastocyanin-like domain-containing protein</fullName>
    </recommendedName>
</protein>
<dbReference type="EMBL" id="BQKI01000007">
    <property type="protein sequence ID" value="GJM97677.1"/>
    <property type="molecule type" value="Genomic_DNA"/>
</dbReference>
<dbReference type="InterPro" id="IPR011707">
    <property type="entry name" value="Cu-oxidase-like_N"/>
</dbReference>
<keyword evidence="5" id="KW-1185">Reference proteome</keyword>
<evidence type="ECO:0000256" key="2">
    <source>
        <dbReference type="SAM" id="SignalP"/>
    </source>
</evidence>
<evidence type="ECO:0000256" key="1">
    <source>
        <dbReference type="ARBA" id="ARBA00010609"/>
    </source>
</evidence>
<feature type="domain" description="Plastocyanin-like" evidence="3">
    <location>
        <begin position="44"/>
        <end position="93"/>
    </location>
</feature>
<gene>
    <name evidence="4" type="primary">ga14619</name>
    <name evidence="4" type="ORF">PR202_ga14619</name>
</gene>
<sequence>MRRMGLPSSPASLCFLVVLLASLPSFLLLVRGDDPYRFYTWNITFGDIYPLGVKQEGILINGQFPGPQIDAVTNDNIIVNVFNNLPVPFLLSW</sequence>
<keyword evidence="2" id="KW-0732">Signal</keyword>
<comment type="caution">
    <text evidence="4">The sequence shown here is derived from an EMBL/GenBank/DDBJ whole genome shotgun (WGS) entry which is preliminary data.</text>
</comment>
<reference evidence="4" key="2">
    <citation type="submission" date="2021-12" db="EMBL/GenBank/DDBJ databases">
        <title>Resequencing data analysis of finger millet.</title>
        <authorList>
            <person name="Hatakeyama M."/>
            <person name="Aluri S."/>
            <person name="Balachadran M.T."/>
            <person name="Sivarajan S.R."/>
            <person name="Poveda L."/>
            <person name="Shimizu-Inatsugi R."/>
            <person name="Schlapbach R."/>
            <person name="Sreeman S.M."/>
            <person name="Shimizu K.K."/>
        </authorList>
    </citation>
    <scope>NUCLEOTIDE SEQUENCE</scope>
</reference>
<dbReference type="Gene3D" id="2.60.40.420">
    <property type="entry name" value="Cupredoxins - blue copper proteins"/>
    <property type="match status" value="1"/>
</dbReference>
<organism evidence="4 5">
    <name type="scientific">Eleusine coracana subsp. coracana</name>
    <dbReference type="NCBI Taxonomy" id="191504"/>
    <lineage>
        <taxon>Eukaryota</taxon>
        <taxon>Viridiplantae</taxon>
        <taxon>Streptophyta</taxon>
        <taxon>Embryophyta</taxon>
        <taxon>Tracheophyta</taxon>
        <taxon>Spermatophyta</taxon>
        <taxon>Magnoliopsida</taxon>
        <taxon>Liliopsida</taxon>
        <taxon>Poales</taxon>
        <taxon>Poaceae</taxon>
        <taxon>PACMAD clade</taxon>
        <taxon>Chloridoideae</taxon>
        <taxon>Cynodonteae</taxon>
        <taxon>Eleusininae</taxon>
        <taxon>Eleusine</taxon>
    </lineage>
</organism>
<evidence type="ECO:0000259" key="3">
    <source>
        <dbReference type="Pfam" id="PF07732"/>
    </source>
</evidence>
<proteinExistence type="inferred from homology"/>
<reference evidence="4" key="1">
    <citation type="journal article" date="2018" name="DNA Res.">
        <title>Multiple hybrid de novo genome assembly of finger millet, an orphan allotetraploid crop.</title>
        <authorList>
            <person name="Hatakeyama M."/>
            <person name="Aluri S."/>
            <person name="Balachadran M.T."/>
            <person name="Sivarajan S.R."/>
            <person name="Patrignani A."/>
            <person name="Gruter S."/>
            <person name="Poveda L."/>
            <person name="Shimizu-Inatsugi R."/>
            <person name="Baeten J."/>
            <person name="Francoijs K.J."/>
            <person name="Nataraja K.N."/>
            <person name="Reddy Y.A.N."/>
            <person name="Phadnis S."/>
            <person name="Ravikumar R.L."/>
            <person name="Schlapbach R."/>
            <person name="Sreeman S.M."/>
            <person name="Shimizu K.K."/>
        </authorList>
    </citation>
    <scope>NUCLEOTIDE SEQUENCE</scope>
</reference>
<evidence type="ECO:0000313" key="5">
    <source>
        <dbReference type="Proteomes" id="UP001054889"/>
    </source>
</evidence>
<comment type="similarity">
    <text evidence="1">Belongs to the multicopper oxidase family.</text>
</comment>
<dbReference type="SUPFAM" id="SSF49503">
    <property type="entry name" value="Cupredoxins"/>
    <property type="match status" value="1"/>
</dbReference>
<dbReference type="Proteomes" id="UP001054889">
    <property type="component" value="Unassembled WGS sequence"/>
</dbReference>
<accession>A0AAV5CHW2</accession>
<dbReference type="GO" id="GO:0005507">
    <property type="term" value="F:copper ion binding"/>
    <property type="evidence" value="ECO:0007669"/>
    <property type="project" value="InterPro"/>
</dbReference>
<evidence type="ECO:0000313" key="4">
    <source>
        <dbReference type="EMBL" id="GJM97677.1"/>
    </source>
</evidence>
<dbReference type="InterPro" id="IPR008972">
    <property type="entry name" value="Cupredoxin"/>
</dbReference>
<dbReference type="AlphaFoldDB" id="A0AAV5CHW2"/>
<name>A0AAV5CHW2_ELECO</name>